<dbReference type="eggNOG" id="COG1525">
    <property type="taxonomic scope" value="Bacteria"/>
</dbReference>
<evidence type="ECO:0000313" key="3">
    <source>
        <dbReference type="Proteomes" id="UP000010467"/>
    </source>
</evidence>
<protein>
    <submittedName>
        <fullName evidence="2">Micrococcal nuclease-like nuclease</fullName>
    </submittedName>
</protein>
<sequence length="126" mass="14031">MTAPNITAEFLYRYRATCVRVVDGGTVILKVSLGFFASLDIRARLYGINAPELRGATYEMGRVSRDYLRGLLFEGDKPRELLIRTHKDNTDKYGRTIAEIAVVTSKGLLDVNASMVEQGFALRVVS</sequence>
<dbReference type="SUPFAM" id="SSF50199">
    <property type="entry name" value="Staphylococcal nuclease"/>
    <property type="match status" value="1"/>
</dbReference>
<dbReference type="InterPro" id="IPR035437">
    <property type="entry name" value="SNase_OB-fold_sf"/>
</dbReference>
<dbReference type="PATRIC" id="fig|937777.3.peg.1568"/>
<reference evidence="3" key="1">
    <citation type="submission" date="2012-03" db="EMBL/GenBank/DDBJ databases">
        <title>Complete sequence of chromosome of Deinococcus peraridilitoris DSM 19664.</title>
        <authorList>
            <person name="Lucas S."/>
            <person name="Copeland A."/>
            <person name="Lapidus A."/>
            <person name="Glavina del Rio T."/>
            <person name="Dalin E."/>
            <person name="Tice H."/>
            <person name="Bruce D."/>
            <person name="Goodwin L."/>
            <person name="Pitluck S."/>
            <person name="Peters L."/>
            <person name="Mikhailova N."/>
            <person name="Lu M."/>
            <person name="Kyrpides N."/>
            <person name="Mavromatis K."/>
            <person name="Ivanova N."/>
            <person name="Brettin T."/>
            <person name="Detter J.C."/>
            <person name="Han C."/>
            <person name="Larimer F."/>
            <person name="Land M."/>
            <person name="Hauser L."/>
            <person name="Markowitz V."/>
            <person name="Cheng J.-F."/>
            <person name="Hugenholtz P."/>
            <person name="Woyke T."/>
            <person name="Wu D."/>
            <person name="Pukall R."/>
            <person name="Steenblock K."/>
            <person name="Brambilla E."/>
            <person name="Klenk H.-P."/>
            <person name="Eisen J.A."/>
        </authorList>
    </citation>
    <scope>NUCLEOTIDE SEQUENCE [LARGE SCALE GENOMIC DNA]</scope>
    <source>
        <strain evidence="3">DSM 19664 / LMG 22246 / CIP 109416 / KR-200</strain>
    </source>
</reference>
<gene>
    <name evidence="2" type="ordered locus">Deipe_1566</name>
</gene>
<dbReference type="Proteomes" id="UP000010467">
    <property type="component" value="Chromosome"/>
</dbReference>
<dbReference type="EMBL" id="CP003382">
    <property type="protein sequence ID" value="AFZ67107.1"/>
    <property type="molecule type" value="Genomic_DNA"/>
</dbReference>
<dbReference type="PROSITE" id="PS50830">
    <property type="entry name" value="TNASE_3"/>
    <property type="match status" value="1"/>
</dbReference>
<dbReference type="KEGG" id="dpd:Deipe_1566"/>
<evidence type="ECO:0000259" key="1">
    <source>
        <dbReference type="PROSITE" id="PS50830"/>
    </source>
</evidence>
<proteinExistence type="predicted"/>
<organism evidence="2 3">
    <name type="scientific">Deinococcus peraridilitoris (strain DSM 19664 / LMG 22246 / CIP 109416 / KR-200)</name>
    <dbReference type="NCBI Taxonomy" id="937777"/>
    <lineage>
        <taxon>Bacteria</taxon>
        <taxon>Thermotogati</taxon>
        <taxon>Deinococcota</taxon>
        <taxon>Deinococci</taxon>
        <taxon>Deinococcales</taxon>
        <taxon>Deinococcaceae</taxon>
        <taxon>Deinococcus</taxon>
    </lineage>
</organism>
<dbReference type="AlphaFoldDB" id="L0A1T6"/>
<dbReference type="STRING" id="937777.Deipe_1566"/>
<accession>L0A1T6</accession>
<feature type="domain" description="TNase-like" evidence="1">
    <location>
        <begin position="12"/>
        <end position="126"/>
    </location>
</feature>
<dbReference type="RefSeq" id="WP_015235415.1">
    <property type="nucleotide sequence ID" value="NC_019793.1"/>
</dbReference>
<dbReference type="OrthoDB" id="9805504at2"/>
<dbReference type="Pfam" id="PF00565">
    <property type="entry name" value="SNase"/>
    <property type="match status" value="1"/>
</dbReference>
<keyword evidence="3" id="KW-1185">Reference proteome</keyword>
<name>L0A1T6_DEIPD</name>
<evidence type="ECO:0000313" key="2">
    <source>
        <dbReference type="EMBL" id="AFZ67107.1"/>
    </source>
</evidence>
<dbReference type="InterPro" id="IPR016071">
    <property type="entry name" value="Staphylococal_nuclease_OB-fold"/>
</dbReference>
<dbReference type="Gene3D" id="2.40.50.90">
    <property type="match status" value="1"/>
</dbReference>
<dbReference type="HOGENOM" id="CLU_170401_0_0_0"/>